<evidence type="ECO:0000313" key="1">
    <source>
        <dbReference type="EMBL" id="BCS82718.1"/>
    </source>
</evidence>
<reference evidence="1 2" key="1">
    <citation type="submission" date="2021-02" db="EMBL/GenBank/DDBJ databases">
        <title>Cotonvirus japonicus, which uses Golgi apparatus of host cells for its virion factory, phylogenetically links tailed tupanvirus and icosahedral mimivirus.</title>
        <authorList>
            <person name="Takahashi H."/>
            <person name="Fukaya S."/>
            <person name="Song C."/>
            <person name="Murata K."/>
            <person name="Takemura M."/>
        </authorList>
    </citation>
    <scope>NUCLEOTIDE SEQUENCE [LARGE SCALE GENOMIC DNA]</scope>
</reference>
<dbReference type="Proteomes" id="UP001321479">
    <property type="component" value="Segment"/>
</dbReference>
<dbReference type="EMBL" id="AP024483">
    <property type="protein sequence ID" value="BCS82718.1"/>
    <property type="molecule type" value="Genomic_DNA"/>
</dbReference>
<accession>A0ABM7NRD0</accession>
<evidence type="ECO:0000313" key="2">
    <source>
        <dbReference type="Proteomes" id="UP001321479"/>
    </source>
</evidence>
<name>A0ABM7NRD0_9VIRU</name>
<organism evidence="1 2">
    <name type="scientific">Cotonvirus japonicus</name>
    <dbReference type="NCBI Taxonomy" id="2811091"/>
    <lineage>
        <taxon>Viruses</taxon>
        <taxon>Varidnaviria</taxon>
        <taxon>Bamfordvirae</taxon>
        <taxon>Nucleocytoviricota</taxon>
        <taxon>Megaviricetes</taxon>
        <taxon>Imitervirales</taxon>
        <taxon>Mimiviridae</taxon>
        <taxon>Megamimivirinae</taxon>
        <taxon>Cotonvirus</taxon>
        <taxon>Cotonvirus japonicum</taxon>
    </lineage>
</organism>
<protein>
    <submittedName>
        <fullName evidence="1">Uncharacterized protein</fullName>
    </submittedName>
</protein>
<dbReference type="GeneID" id="80557923"/>
<proteinExistence type="predicted"/>
<dbReference type="RefSeq" id="YP_010841326.1">
    <property type="nucleotide sequence ID" value="NC_079139.1"/>
</dbReference>
<keyword evidence="2" id="KW-1185">Reference proteome</keyword>
<sequence>MSNAFIVSLNLPRVSVWKVHKNEHNVIHEELTEIDLVVMAKNKNEALENALSYISNQTKNPSQTKYTTNGFFDTEELISEIRKFNHKIYPVFKFISTCAN</sequence>